<organism evidence="2 3">
    <name type="scientific">Clathrospora elynae</name>
    <dbReference type="NCBI Taxonomy" id="706981"/>
    <lineage>
        <taxon>Eukaryota</taxon>
        <taxon>Fungi</taxon>
        <taxon>Dikarya</taxon>
        <taxon>Ascomycota</taxon>
        <taxon>Pezizomycotina</taxon>
        <taxon>Dothideomycetes</taxon>
        <taxon>Pleosporomycetidae</taxon>
        <taxon>Pleosporales</taxon>
        <taxon>Diademaceae</taxon>
        <taxon>Clathrospora</taxon>
    </lineage>
</organism>
<sequence length="96" mass="10203">MPASNEQAQCLTQARASSQEASAAPEGVHVQRSTREQQPSEKEQRKKARVPELLQWKDAELADGLCKLIVANKGGTKGKMVDAGLSNGGGDIAMVD</sequence>
<evidence type="ECO:0000313" key="3">
    <source>
        <dbReference type="Proteomes" id="UP000800038"/>
    </source>
</evidence>
<dbReference type="EMBL" id="ML976059">
    <property type="protein sequence ID" value="KAF1940666.1"/>
    <property type="molecule type" value="Genomic_DNA"/>
</dbReference>
<evidence type="ECO:0000313" key="2">
    <source>
        <dbReference type="EMBL" id="KAF1940666.1"/>
    </source>
</evidence>
<accession>A0A6A5SQ05</accession>
<feature type="compositionally biased region" description="Low complexity" evidence="1">
    <location>
        <begin position="13"/>
        <end position="24"/>
    </location>
</feature>
<evidence type="ECO:0000256" key="1">
    <source>
        <dbReference type="SAM" id="MobiDB-lite"/>
    </source>
</evidence>
<feature type="compositionally biased region" description="Polar residues" evidence="1">
    <location>
        <begin position="1"/>
        <end position="12"/>
    </location>
</feature>
<feature type="compositionally biased region" description="Basic and acidic residues" evidence="1">
    <location>
        <begin position="33"/>
        <end position="44"/>
    </location>
</feature>
<proteinExistence type="predicted"/>
<reference evidence="2" key="1">
    <citation type="journal article" date="2020" name="Stud. Mycol.">
        <title>101 Dothideomycetes genomes: a test case for predicting lifestyles and emergence of pathogens.</title>
        <authorList>
            <person name="Haridas S."/>
            <person name="Albert R."/>
            <person name="Binder M."/>
            <person name="Bloem J."/>
            <person name="Labutti K."/>
            <person name="Salamov A."/>
            <person name="Andreopoulos B."/>
            <person name="Baker S."/>
            <person name="Barry K."/>
            <person name="Bills G."/>
            <person name="Bluhm B."/>
            <person name="Cannon C."/>
            <person name="Castanera R."/>
            <person name="Culley D."/>
            <person name="Daum C."/>
            <person name="Ezra D."/>
            <person name="Gonzalez J."/>
            <person name="Henrissat B."/>
            <person name="Kuo A."/>
            <person name="Liang C."/>
            <person name="Lipzen A."/>
            <person name="Lutzoni F."/>
            <person name="Magnuson J."/>
            <person name="Mondo S."/>
            <person name="Nolan M."/>
            <person name="Ohm R."/>
            <person name="Pangilinan J."/>
            <person name="Park H.-J."/>
            <person name="Ramirez L."/>
            <person name="Alfaro M."/>
            <person name="Sun H."/>
            <person name="Tritt A."/>
            <person name="Yoshinaga Y."/>
            <person name="Zwiers L.-H."/>
            <person name="Turgeon B."/>
            <person name="Goodwin S."/>
            <person name="Spatafora J."/>
            <person name="Crous P."/>
            <person name="Grigoriev I."/>
        </authorList>
    </citation>
    <scope>NUCLEOTIDE SEQUENCE</scope>
    <source>
        <strain evidence="2">CBS 161.51</strain>
    </source>
</reference>
<dbReference type="AlphaFoldDB" id="A0A6A5SQ05"/>
<feature type="region of interest" description="Disordered" evidence="1">
    <location>
        <begin position="1"/>
        <end position="49"/>
    </location>
</feature>
<dbReference type="Proteomes" id="UP000800038">
    <property type="component" value="Unassembled WGS sequence"/>
</dbReference>
<name>A0A6A5SQ05_9PLEO</name>
<protein>
    <submittedName>
        <fullName evidence="2">Uncharacterized protein</fullName>
    </submittedName>
</protein>
<feature type="region of interest" description="Disordered" evidence="1">
    <location>
        <begin position="77"/>
        <end position="96"/>
    </location>
</feature>
<gene>
    <name evidence="2" type="ORF">EJ02DRAFT_455846</name>
</gene>
<feature type="compositionally biased region" description="Gly residues" evidence="1">
    <location>
        <begin position="86"/>
        <end position="96"/>
    </location>
</feature>
<keyword evidence="3" id="KW-1185">Reference proteome</keyword>